<reference evidence="1 2" key="1">
    <citation type="submission" date="2018-01" db="EMBL/GenBank/DDBJ databases">
        <title>Whole genome sequencing of Histamine producing bacteria.</title>
        <authorList>
            <person name="Butler K."/>
        </authorList>
    </citation>
    <scope>NUCLEOTIDE SEQUENCE [LARGE SCALE GENOMIC DNA]</scope>
    <source>
        <strain evidence="1 2">JCM 12947</strain>
    </source>
</reference>
<dbReference type="AlphaFoldDB" id="A0A2T3JHK3"/>
<dbReference type="OrthoDB" id="5348860at2"/>
<dbReference type="PROSITE" id="PS51257">
    <property type="entry name" value="PROKAR_LIPOPROTEIN"/>
    <property type="match status" value="1"/>
</dbReference>
<organism evidence="1 2">
    <name type="scientific">Photobacterium frigidiphilum</name>
    <dbReference type="NCBI Taxonomy" id="264736"/>
    <lineage>
        <taxon>Bacteria</taxon>
        <taxon>Pseudomonadati</taxon>
        <taxon>Pseudomonadota</taxon>
        <taxon>Gammaproteobacteria</taxon>
        <taxon>Vibrionales</taxon>
        <taxon>Vibrionaceae</taxon>
        <taxon>Photobacterium</taxon>
    </lineage>
</organism>
<gene>
    <name evidence="1" type="ORF">C9J12_12460</name>
</gene>
<evidence type="ECO:0008006" key="3">
    <source>
        <dbReference type="Google" id="ProtNLM"/>
    </source>
</evidence>
<proteinExistence type="predicted"/>
<dbReference type="EMBL" id="PYMJ01000010">
    <property type="protein sequence ID" value="PSU48428.1"/>
    <property type="molecule type" value="Genomic_DNA"/>
</dbReference>
<evidence type="ECO:0000313" key="1">
    <source>
        <dbReference type="EMBL" id="PSU48428.1"/>
    </source>
</evidence>
<dbReference type="Gene3D" id="2.40.50.540">
    <property type="match status" value="1"/>
</dbReference>
<accession>A0A2T3JHK3</accession>
<keyword evidence="2" id="KW-1185">Reference proteome</keyword>
<sequence length="130" mass="14357">MFSARLAKRVFTILLATGLIGCSTEPQTGDIINYKGIYTWGDGIRSFQPCGSANYYWVIQNSAIVEPMKALSITLQNARNESYQPVYVEITAEHVEQPKGGFAIDFNGAIDILESTIISENIPSECVFNN</sequence>
<dbReference type="Proteomes" id="UP000240987">
    <property type="component" value="Unassembled WGS sequence"/>
</dbReference>
<evidence type="ECO:0000313" key="2">
    <source>
        <dbReference type="Proteomes" id="UP000240987"/>
    </source>
</evidence>
<comment type="caution">
    <text evidence="1">The sequence shown here is derived from an EMBL/GenBank/DDBJ whole genome shotgun (WGS) entry which is preliminary data.</text>
</comment>
<dbReference type="InterPro" id="IPR038139">
    <property type="entry name" value="NlpE_C_sf"/>
</dbReference>
<name>A0A2T3JHK3_9GAMM</name>
<protein>
    <recommendedName>
        <fullName evidence="3">NlpE C-terminal OB domain-containing protein</fullName>
    </recommendedName>
</protein>